<dbReference type="Proteomes" id="UP001163046">
    <property type="component" value="Unassembled WGS sequence"/>
</dbReference>
<gene>
    <name evidence="5" type="primary">PHYHD1</name>
    <name evidence="5" type="ORF">OS493_026952</name>
</gene>
<dbReference type="EMBL" id="MU826849">
    <property type="protein sequence ID" value="KAJ7371308.1"/>
    <property type="molecule type" value="Genomic_DNA"/>
</dbReference>
<name>A0A9X0CR89_9CNID</name>
<dbReference type="PANTHER" id="PTHR20883:SF15">
    <property type="entry name" value="PHYTANOYL-COA DIOXYGENASE DOMAIN-CONTAINING PROTEIN 1"/>
    <property type="match status" value="1"/>
</dbReference>
<keyword evidence="5" id="KW-0560">Oxidoreductase</keyword>
<evidence type="ECO:0000313" key="6">
    <source>
        <dbReference type="Proteomes" id="UP001163046"/>
    </source>
</evidence>
<dbReference type="Gene3D" id="2.60.120.620">
    <property type="entry name" value="q2cbj1_9rhob like domain"/>
    <property type="match status" value="1"/>
</dbReference>
<keyword evidence="5" id="KW-0223">Dioxygenase</keyword>
<dbReference type="InterPro" id="IPR008775">
    <property type="entry name" value="Phytyl_CoA_dOase-like"/>
</dbReference>
<dbReference type="GO" id="GO:0046872">
    <property type="term" value="F:metal ion binding"/>
    <property type="evidence" value="ECO:0007669"/>
    <property type="project" value="UniProtKB-KW"/>
</dbReference>
<dbReference type="EC" id="1.14.11.18" evidence="5"/>
<protein>
    <submittedName>
        <fullName evidence="5">Phytanoyl-CoA dioxygenase domain-containing protein 1</fullName>
        <ecNumber evidence="5">1.14.11.18</ecNumber>
    </submittedName>
</protein>
<evidence type="ECO:0000256" key="4">
    <source>
        <dbReference type="ARBA" id="ARBA00038356"/>
    </source>
</evidence>
<dbReference type="Pfam" id="PF05721">
    <property type="entry name" value="PhyH"/>
    <property type="match status" value="1"/>
</dbReference>
<dbReference type="OrthoDB" id="445007at2759"/>
<proteinExistence type="inferred from homology"/>
<evidence type="ECO:0000313" key="5">
    <source>
        <dbReference type="EMBL" id="KAJ7371308.1"/>
    </source>
</evidence>
<comment type="cofactor">
    <cofactor evidence="1">
        <name>Fe cation</name>
        <dbReference type="ChEBI" id="CHEBI:24875"/>
    </cofactor>
</comment>
<reference evidence="5" key="1">
    <citation type="submission" date="2023-01" db="EMBL/GenBank/DDBJ databases">
        <title>Genome assembly of the deep-sea coral Lophelia pertusa.</title>
        <authorList>
            <person name="Herrera S."/>
            <person name="Cordes E."/>
        </authorList>
    </citation>
    <scope>NUCLEOTIDE SEQUENCE</scope>
    <source>
        <strain evidence="5">USNM1676648</strain>
        <tissue evidence="5">Polyp</tissue>
    </source>
</reference>
<dbReference type="AlphaFoldDB" id="A0A9X0CR89"/>
<evidence type="ECO:0000256" key="1">
    <source>
        <dbReference type="ARBA" id="ARBA00001962"/>
    </source>
</evidence>
<dbReference type="GO" id="GO:0048244">
    <property type="term" value="F:phytanoyl-CoA dioxygenase activity"/>
    <property type="evidence" value="ECO:0007669"/>
    <property type="project" value="UniProtKB-EC"/>
</dbReference>
<dbReference type="PANTHER" id="PTHR20883">
    <property type="entry name" value="PHYTANOYL-COA DIOXYGENASE DOMAIN CONTAINING 1"/>
    <property type="match status" value="1"/>
</dbReference>
<keyword evidence="2" id="KW-0479">Metal-binding</keyword>
<sequence length="299" mass="34343">MVFSYCEIQNVGVCRAFPAQVEKYKTDGYLVIEGFFSHDEVEQMKHEMHNIVANMNLEDHPKVIFTTGEDQSKFRGDYFITSGDKIRYFFEEGAFNDKGELIKDKQKAINKVGHALHALNPVFKKFTFSKRIEAITKSIGFKCPVVPQSMYIFKQPGIGGEVTPHRDSTFLYTEPPSAMGLWIPLEDCTLENGCLHFVPKSHNDGITYRMVRNPEQGTPTIFTGSKEEFDDKDFIPQLTKKGCLVLIHGTVLHRSFPNKSEKSRHAYTFHIVEQENTEYSKQNWLQPTPELPFPVLYTE</sequence>
<keyword evidence="3" id="KW-0408">Iron</keyword>
<evidence type="ECO:0000256" key="3">
    <source>
        <dbReference type="ARBA" id="ARBA00023004"/>
    </source>
</evidence>
<comment type="caution">
    <text evidence="5">The sequence shown here is derived from an EMBL/GenBank/DDBJ whole genome shotgun (WGS) entry which is preliminary data.</text>
</comment>
<accession>A0A9X0CR89</accession>
<comment type="similarity">
    <text evidence="4">Belongs to the PhyH family. PHYHD1 subfamily.</text>
</comment>
<dbReference type="SUPFAM" id="SSF51197">
    <property type="entry name" value="Clavaminate synthase-like"/>
    <property type="match status" value="1"/>
</dbReference>
<organism evidence="5 6">
    <name type="scientific">Desmophyllum pertusum</name>
    <dbReference type="NCBI Taxonomy" id="174260"/>
    <lineage>
        <taxon>Eukaryota</taxon>
        <taxon>Metazoa</taxon>
        <taxon>Cnidaria</taxon>
        <taxon>Anthozoa</taxon>
        <taxon>Hexacorallia</taxon>
        <taxon>Scleractinia</taxon>
        <taxon>Caryophylliina</taxon>
        <taxon>Caryophylliidae</taxon>
        <taxon>Desmophyllum</taxon>
    </lineage>
</organism>
<evidence type="ECO:0000256" key="2">
    <source>
        <dbReference type="ARBA" id="ARBA00022723"/>
    </source>
</evidence>
<keyword evidence="6" id="KW-1185">Reference proteome</keyword>